<keyword evidence="5" id="KW-0349">Heme</keyword>
<evidence type="ECO:0000313" key="10">
    <source>
        <dbReference type="EMBL" id="KAA9037666.1"/>
    </source>
</evidence>
<evidence type="ECO:0000256" key="6">
    <source>
        <dbReference type="ARBA" id="ARBA00022723"/>
    </source>
</evidence>
<evidence type="ECO:0000256" key="4">
    <source>
        <dbReference type="ARBA" id="ARBA00022531"/>
    </source>
</evidence>
<evidence type="ECO:0000256" key="8">
    <source>
        <dbReference type="ARBA" id="ARBA00023004"/>
    </source>
</evidence>
<evidence type="ECO:0000256" key="3">
    <source>
        <dbReference type="ARBA" id="ARBA00022448"/>
    </source>
</evidence>
<gene>
    <name evidence="10" type="ORF">FW778_16360</name>
</gene>
<dbReference type="SUPFAM" id="SSF48695">
    <property type="entry name" value="Multiheme cytochromes"/>
    <property type="match status" value="2"/>
</dbReference>
<dbReference type="InterPro" id="IPR003158">
    <property type="entry name" value="Photosyn_RC_cyt_c-su"/>
</dbReference>
<keyword evidence="7" id="KW-0249">Electron transport</keyword>
<dbReference type="RefSeq" id="WP_150415901.1">
    <property type="nucleotide sequence ID" value="NZ_VYQF01000005.1"/>
</dbReference>
<dbReference type="GO" id="GO:0020037">
    <property type="term" value="F:heme binding"/>
    <property type="evidence" value="ECO:0007669"/>
    <property type="project" value="InterPro"/>
</dbReference>
<feature type="compositionally biased region" description="Basic and acidic residues" evidence="9">
    <location>
        <begin position="162"/>
        <end position="180"/>
    </location>
</feature>
<evidence type="ECO:0000256" key="9">
    <source>
        <dbReference type="SAM" id="MobiDB-lite"/>
    </source>
</evidence>
<reference evidence="10 11" key="1">
    <citation type="submission" date="2019-09" db="EMBL/GenBank/DDBJ databases">
        <title>Draft genome sequence of Ginsengibacter sp. BR5-29.</title>
        <authorList>
            <person name="Im W.-T."/>
        </authorList>
    </citation>
    <scope>NUCLEOTIDE SEQUENCE [LARGE SCALE GENOMIC DNA]</scope>
    <source>
        <strain evidence="10 11">BR5-29</strain>
    </source>
</reference>
<keyword evidence="11" id="KW-1185">Reference proteome</keyword>
<comment type="caution">
    <text evidence="10">The sequence shown here is derived from an EMBL/GenBank/DDBJ whole genome shotgun (WGS) entry which is preliminary data.</text>
</comment>
<proteinExistence type="predicted"/>
<dbReference type="AlphaFoldDB" id="A0A5J5IGX4"/>
<dbReference type="GO" id="GO:0030077">
    <property type="term" value="C:plasma membrane light-harvesting complex"/>
    <property type="evidence" value="ECO:0007669"/>
    <property type="project" value="InterPro"/>
</dbReference>
<sequence length="192" mass="22197">MKKSFLVILTCVISVIIFQAFTTSREPHFKNLQILPKDISGHDLDSVMHHFTAALGVKCNFCHVRNESERKMDFASDDKPEKNIARKMMLMAIDINKNYFKGMEHDMDHDMDHDMKNMDSSMHKDMVHDMSNMVHDMSNMDHKMMEGDSKYMLQSVTCYTCHKGDPHPESKLPPRPEGPKPAEQQQKPADNK</sequence>
<accession>A0A5J5IGX4</accession>
<evidence type="ECO:0000313" key="11">
    <source>
        <dbReference type="Proteomes" id="UP000326903"/>
    </source>
</evidence>
<dbReference type="NCBIfam" id="NF033196">
    <property type="entry name" value="c_type_nonphoto"/>
    <property type="match status" value="1"/>
</dbReference>
<feature type="region of interest" description="Disordered" evidence="9">
    <location>
        <begin position="162"/>
        <end position="192"/>
    </location>
</feature>
<organism evidence="10 11">
    <name type="scientific">Ginsengibacter hankyongi</name>
    <dbReference type="NCBI Taxonomy" id="2607284"/>
    <lineage>
        <taxon>Bacteria</taxon>
        <taxon>Pseudomonadati</taxon>
        <taxon>Bacteroidota</taxon>
        <taxon>Chitinophagia</taxon>
        <taxon>Chitinophagales</taxon>
        <taxon>Chitinophagaceae</taxon>
        <taxon>Ginsengibacter</taxon>
    </lineage>
</organism>
<name>A0A5J5IGX4_9BACT</name>
<dbReference type="InterPro" id="IPR036280">
    <property type="entry name" value="Multihaem_cyt_sf"/>
</dbReference>
<protein>
    <recommendedName>
        <fullName evidence="2">Photosynthetic reaction center cytochrome c subunit</fullName>
    </recommendedName>
</protein>
<keyword evidence="4" id="KW-0602">Photosynthesis</keyword>
<comment type="function">
    <text evidence="1">The reaction center of purple bacteria contains a tightly bound cytochrome molecule which re-reduces the photo oxidized primary electron donor.</text>
</comment>
<evidence type="ECO:0000256" key="7">
    <source>
        <dbReference type="ARBA" id="ARBA00022982"/>
    </source>
</evidence>
<evidence type="ECO:0000256" key="2">
    <source>
        <dbReference type="ARBA" id="ARBA00015978"/>
    </source>
</evidence>
<evidence type="ECO:0000256" key="1">
    <source>
        <dbReference type="ARBA" id="ARBA00003196"/>
    </source>
</evidence>
<evidence type="ECO:0000256" key="5">
    <source>
        <dbReference type="ARBA" id="ARBA00022617"/>
    </source>
</evidence>
<dbReference type="Gene3D" id="1.10.468.10">
    <property type="entry name" value="Photosynthetic Reaction Center, subunit C, domain 2"/>
    <property type="match status" value="2"/>
</dbReference>
<feature type="compositionally biased region" description="Polar residues" evidence="9">
    <location>
        <begin position="183"/>
        <end position="192"/>
    </location>
</feature>
<dbReference type="EMBL" id="VYQF01000005">
    <property type="protein sequence ID" value="KAA9037666.1"/>
    <property type="molecule type" value="Genomic_DNA"/>
</dbReference>
<dbReference type="Proteomes" id="UP000326903">
    <property type="component" value="Unassembled WGS sequence"/>
</dbReference>
<keyword evidence="6" id="KW-0479">Metal-binding</keyword>
<keyword evidence="8" id="KW-0408">Iron</keyword>
<dbReference type="GO" id="GO:0019684">
    <property type="term" value="P:photosynthesis, light reaction"/>
    <property type="evidence" value="ECO:0007669"/>
    <property type="project" value="InterPro"/>
</dbReference>
<keyword evidence="3" id="KW-0813">Transport</keyword>
<dbReference type="InterPro" id="IPR023119">
    <property type="entry name" value="Multihaem_cyt_PRC_cyt_su-like"/>
</dbReference>
<dbReference type="GO" id="GO:0009055">
    <property type="term" value="F:electron transfer activity"/>
    <property type="evidence" value="ECO:0007669"/>
    <property type="project" value="InterPro"/>
</dbReference>
<dbReference type="Pfam" id="PF02276">
    <property type="entry name" value="CytoC_RC"/>
    <property type="match status" value="1"/>
</dbReference>
<dbReference type="GO" id="GO:0005506">
    <property type="term" value="F:iron ion binding"/>
    <property type="evidence" value="ECO:0007669"/>
    <property type="project" value="InterPro"/>
</dbReference>